<evidence type="ECO:0000313" key="3">
    <source>
        <dbReference type="Proteomes" id="UP000015241"/>
    </source>
</evidence>
<feature type="compositionally biased region" description="Basic and acidic residues" evidence="1">
    <location>
        <begin position="344"/>
        <end position="354"/>
    </location>
</feature>
<feature type="region of interest" description="Disordered" evidence="1">
    <location>
        <begin position="331"/>
        <end position="372"/>
    </location>
</feature>
<dbReference type="HOGENOM" id="CLU_055001_0_0_1"/>
<name>S8F0N3_FOMSC</name>
<dbReference type="Proteomes" id="UP000015241">
    <property type="component" value="Unassembled WGS sequence"/>
</dbReference>
<sequence length="372" mass="43271">MHSTKHWGWTRQQVAQAWTKSPLTKDFRHLLPLPLYWQIRRSRLDPVTKFTKAQDRIKYWNIVPGDEISLRNDRTGKIYQVNHINRLTNRVSLMKETDESSQTGGRVKSVPYSTCQLLVGRYEFPAEGDSTEAQTKPVFALRVGTDNHRWAGYFYAWDRYATATSPRLPHHLPGEKVRVHVPWPQSKTRSLPDPGPYDTLESAVLEVTYKPPTFPVFTSLADPQPQAPSEHEYITAARNPTAASYDPSLPAEVLIARELANPHSRAKKQARWQAHELHKRSLLQKFVKEELKNLDGRKRREARAEATWKWRRALVDERRAEVKRRWQNRGAEDRLTRKKARKERKADKRKERLRNLVLENGPNQFVPSSANA</sequence>
<dbReference type="STRING" id="743788.S8F0N3"/>
<dbReference type="InParanoid" id="S8F0N3"/>
<accession>S8F0N3</accession>
<protein>
    <submittedName>
        <fullName evidence="2">Uncharacterized protein</fullName>
    </submittedName>
</protein>
<dbReference type="AlphaFoldDB" id="S8F0N3"/>
<dbReference type="OrthoDB" id="359154at2759"/>
<dbReference type="EMBL" id="KE504209">
    <property type="protein sequence ID" value="EPS95380.1"/>
    <property type="molecule type" value="Genomic_DNA"/>
</dbReference>
<proteinExistence type="predicted"/>
<evidence type="ECO:0000256" key="1">
    <source>
        <dbReference type="SAM" id="MobiDB-lite"/>
    </source>
</evidence>
<gene>
    <name evidence="2" type="ORF">FOMPIDRAFT_1025842</name>
</gene>
<reference evidence="2 3" key="1">
    <citation type="journal article" date="2012" name="Science">
        <title>The Paleozoic origin of enzymatic lignin decomposition reconstructed from 31 fungal genomes.</title>
        <authorList>
            <person name="Floudas D."/>
            <person name="Binder M."/>
            <person name="Riley R."/>
            <person name="Barry K."/>
            <person name="Blanchette R.A."/>
            <person name="Henrissat B."/>
            <person name="Martinez A.T."/>
            <person name="Otillar R."/>
            <person name="Spatafora J.W."/>
            <person name="Yadav J.S."/>
            <person name="Aerts A."/>
            <person name="Benoit I."/>
            <person name="Boyd A."/>
            <person name="Carlson A."/>
            <person name="Copeland A."/>
            <person name="Coutinho P.M."/>
            <person name="de Vries R.P."/>
            <person name="Ferreira P."/>
            <person name="Findley K."/>
            <person name="Foster B."/>
            <person name="Gaskell J."/>
            <person name="Glotzer D."/>
            <person name="Gorecki P."/>
            <person name="Heitman J."/>
            <person name="Hesse C."/>
            <person name="Hori C."/>
            <person name="Igarashi K."/>
            <person name="Jurgens J.A."/>
            <person name="Kallen N."/>
            <person name="Kersten P."/>
            <person name="Kohler A."/>
            <person name="Kuees U."/>
            <person name="Kumar T.K.A."/>
            <person name="Kuo A."/>
            <person name="LaButti K."/>
            <person name="Larrondo L.F."/>
            <person name="Lindquist E."/>
            <person name="Ling A."/>
            <person name="Lombard V."/>
            <person name="Lucas S."/>
            <person name="Lundell T."/>
            <person name="Martin R."/>
            <person name="McLaughlin D.J."/>
            <person name="Morgenstern I."/>
            <person name="Morin E."/>
            <person name="Murat C."/>
            <person name="Nagy L.G."/>
            <person name="Nolan M."/>
            <person name="Ohm R.A."/>
            <person name="Patyshakuliyeva A."/>
            <person name="Rokas A."/>
            <person name="Ruiz-Duenas F.J."/>
            <person name="Sabat G."/>
            <person name="Salamov A."/>
            <person name="Samejima M."/>
            <person name="Schmutz J."/>
            <person name="Slot J.C."/>
            <person name="St John F."/>
            <person name="Stenlid J."/>
            <person name="Sun H."/>
            <person name="Sun S."/>
            <person name="Syed K."/>
            <person name="Tsang A."/>
            <person name="Wiebenga A."/>
            <person name="Young D."/>
            <person name="Pisabarro A."/>
            <person name="Eastwood D.C."/>
            <person name="Martin F."/>
            <person name="Cullen D."/>
            <person name="Grigoriev I.V."/>
            <person name="Hibbett D.S."/>
        </authorList>
    </citation>
    <scope>NUCLEOTIDE SEQUENCE</scope>
    <source>
        <strain evidence="3">FP-58527</strain>
    </source>
</reference>
<keyword evidence="3" id="KW-1185">Reference proteome</keyword>
<evidence type="ECO:0000313" key="2">
    <source>
        <dbReference type="EMBL" id="EPS95380.1"/>
    </source>
</evidence>
<organism evidence="2 3">
    <name type="scientific">Fomitopsis schrenkii</name>
    <name type="common">Brown rot fungus</name>
    <dbReference type="NCBI Taxonomy" id="2126942"/>
    <lineage>
        <taxon>Eukaryota</taxon>
        <taxon>Fungi</taxon>
        <taxon>Dikarya</taxon>
        <taxon>Basidiomycota</taxon>
        <taxon>Agaricomycotina</taxon>
        <taxon>Agaricomycetes</taxon>
        <taxon>Polyporales</taxon>
        <taxon>Fomitopsis</taxon>
    </lineage>
</organism>
<dbReference type="eggNOG" id="ENOG502S960">
    <property type="taxonomic scope" value="Eukaryota"/>
</dbReference>
<feature type="compositionally biased region" description="Polar residues" evidence="1">
    <location>
        <begin position="361"/>
        <end position="372"/>
    </location>
</feature>